<evidence type="ECO:0000256" key="2">
    <source>
        <dbReference type="ARBA" id="ARBA00022448"/>
    </source>
</evidence>
<evidence type="ECO:0000256" key="1">
    <source>
        <dbReference type="ARBA" id="ARBA00005695"/>
    </source>
</evidence>
<dbReference type="Gene3D" id="3.10.105.10">
    <property type="entry name" value="Dipeptide-binding Protein, Domain 3"/>
    <property type="match status" value="1"/>
</dbReference>
<feature type="chain" id="PRO_5038402123" description="Solute-binding protein family 5 domain-containing protein" evidence="5">
    <location>
        <begin position="21"/>
        <end position="514"/>
    </location>
</feature>
<feature type="compositionally biased region" description="Low complexity" evidence="4">
    <location>
        <begin position="22"/>
        <end position="37"/>
    </location>
</feature>
<dbReference type="RefSeq" id="WP_152580457.1">
    <property type="nucleotide sequence ID" value="NZ_QDAG01000003.1"/>
</dbReference>
<reference evidence="7 8" key="1">
    <citation type="submission" date="2018-04" db="EMBL/GenBank/DDBJ databases">
        <authorList>
            <person name="Eckel V.P."/>
            <person name="Vogel R.F."/>
        </authorList>
    </citation>
    <scope>NUCLEOTIDE SEQUENCE [LARGE SCALE GENOMIC DNA]</scope>
    <source>
        <strain evidence="8">TMW 2.1764</strain>
    </source>
</reference>
<accession>A0A5N6S3S1</accession>
<dbReference type="Proteomes" id="UP000325415">
    <property type="component" value="Unassembled WGS sequence"/>
</dbReference>
<dbReference type="InterPro" id="IPR000914">
    <property type="entry name" value="SBP_5_dom"/>
</dbReference>
<dbReference type="PANTHER" id="PTHR30290:SF9">
    <property type="entry name" value="OLIGOPEPTIDE-BINDING PROTEIN APPA"/>
    <property type="match status" value="1"/>
</dbReference>
<dbReference type="InterPro" id="IPR039424">
    <property type="entry name" value="SBP_5"/>
</dbReference>
<dbReference type="GO" id="GO:1904680">
    <property type="term" value="F:peptide transmembrane transporter activity"/>
    <property type="evidence" value="ECO:0007669"/>
    <property type="project" value="TreeGrafter"/>
</dbReference>
<dbReference type="PIRSF" id="PIRSF002741">
    <property type="entry name" value="MppA"/>
    <property type="match status" value="1"/>
</dbReference>
<dbReference type="GO" id="GO:0015833">
    <property type="term" value="P:peptide transport"/>
    <property type="evidence" value="ECO:0007669"/>
    <property type="project" value="TreeGrafter"/>
</dbReference>
<keyword evidence="2" id="KW-0813">Transport</keyword>
<proteinExistence type="inferred from homology"/>
<dbReference type="PANTHER" id="PTHR30290">
    <property type="entry name" value="PERIPLASMIC BINDING COMPONENT OF ABC TRANSPORTER"/>
    <property type="match status" value="1"/>
</dbReference>
<organism evidence="7 8">
    <name type="scientific">Bifidobacterium tibiigranuli</name>
    <dbReference type="NCBI Taxonomy" id="2172043"/>
    <lineage>
        <taxon>Bacteria</taxon>
        <taxon>Bacillati</taxon>
        <taxon>Actinomycetota</taxon>
        <taxon>Actinomycetes</taxon>
        <taxon>Bifidobacteriales</taxon>
        <taxon>Bifidobacteriaceae</taxon>
        <taxon>Bifidobacterium</taxon>
    </lineage>
</organism>
<dbReference type="OrthoDB" id="5243526at2"/>
<keyword evidence="3 5" id="KW-0732">Signal</keyword>
<evidence type="ECO:0000256" key="5">
    <source>
        <dbReference type="SAM" id="SignalP"/>
    </source>
</evidence>
<dbReference type="Pfam" id="PF00496">
    <property type="entry name" value="SBP_bac_5"/>
    <property type="match status" value="1"/>
</dbReference>
<comment type="caution">
    <text evidence="7">The sequence shown here is derived from an EMBL/GenBank/DDBJ whole genome shotgun (WGS) entry which is preliminary data.</text>
</comment>
<sequence>MASVITIGCALSFLAGCGNANGSSGTSSDSTNSSTSSVAPRQGGNLTIGLDREVQTLDIASSITTQQPLLILSTAVYEPLMKAGKDGSVEPDMAKSLTSDATATQWKLTLRDGLKFSDGTPLTSKEVVAHIKRLGDPATKSSAMAQVAQIKQMDTPDAATVTFALARPNADFAAQFTRALGMIESTTAKDPFGFPLGAGPYQVSDFTPGSSVKLTKNANYWGDKPYLDTVTYKMIPDADSRFQSLKSGDIDLMWSESASQFQEAAKDSSLKVMKAPASMSMVLLNLKDAQLADASVRKALAQAIDRKALNAVVNLGEGKPIDNPYALLGGVAPKDANYPQYDLNAAKSVLESKHIKLTLNCENRPDTVQRATALKDMLGKAGVDITVTPVESANYTSQLMSGEFQMADFVTSVLSDPSGAQYLFTSKGPYNFTGYANTTVDSAIAAASATTDESKRAAAFATASKALGKDVPVLWTTATNAGFIMSNKIAAFPDISHNTLIEAQAGKIALGEGH</sequence>
<evidence type="ECO:0000256" key="4">
    <source>
        <dbReference type="SAM" id="MobiDB-lite"/>
    </source>
</evidence>
<dbReference type="Gene3D" id="3.90.76.10">
    <property type="entry name" value="Dipeptide-binding Protein, Domain 1"/>
    <property type="match status" value="1"/>
</dbReference>
<keyword evidence="8" id="KW-1185">Reference proteome</keyword>
<evidence type="ECO:0000313" key="8">
    <source>
        <dbReference type="Proteomes" id="UP000325415"/>
    </source>
</evidence>
<evidence type="ECO:0000259" key="6">
    <source>
        <dbReference type="Pfam" id="PF00496"/>
    </source>
</evidence>
<dbReference type="GeneID" id="78126866"/>
<protein>
    <recommendedName>
        <fullName evidence="6">Solute-binding protein family 5 domain-containing protein</fullName>
    </recommendedName>
</protein>
<name>A0A5N6S3S1_9BIFI</name>
<comment type="similarity">
    <text evidence="1">Belongs to the bacterial solute-binding protein 5 family.</text>
</comment>
<dbReference type="SUPFAM" id="SSF53850">
    <property type="entry name" value="Periplasmic binding protein-like II"/>
    <property type="match status" value="1"/>
</dbReference>
<feature type="signal peptide" evidence="5">
    <location>
        <begin position="1"/>
        <end position="20"/>
    </location>
</feature>
<evidence type="ECO:0000313" key="7">
    <source>
        <dbReference type="EMBL" id="KAE8129252.1"/>
    </source>
</evidence>
<evidence type="ECO:0000256" key="3">
    <source>
        <dbReference type="ARBA" id="ARBA00022729"/>
    </source>
</evidence>
<feature type="region of interest" description="Disordered" evidence="4">
    <location>
        <begin position="22"/>
        <end position="45"/>
    </location>
</feature>
<dbReference type="Gene3D" id="3.40.190.10">
    <property type="entry name" value="Periplasmic binding protein-like II"/>
    <property type="match status" value="1"/>
</dbReference>
<dbReference type="GO" id="GO:0042597">
    <property type="term" value="C:periplasmic space"/>
    <property type="evidence" value="ECO:0007669"/>
    <property type="project" value="UniProtKB-ARBA"/>
</dbReference>
<dbReference type="InterPro" id="IPR030678">
    <property type="entry name" value="Peptide/Ni-bd"/>
</dbReference>
<dbReference type="AlphaFoldDB" id="A0A5N6S3S1"/>
<dbReference type="EMBL" id="QDAG01000003">
    <property type="protein sequence ID" value="KAE8129252.1"/>
    <property type="molecule type" value="Genomic_DNA"/>
</dbReference>
<dbReference type="GO" id="GO:0043190">
    <property type="term" value="C:ATP-binding cassette (ABC) transporter complex"/>
    <property type="evidence" value="ECO:0007669"/>
    <property type="project" value="InterPro"/>
</dbReference>
<gene>
    <name evidence="7" type="ORF">DDE84_04065</name>
</gene>
<feature type="domain" description="Solute-binding protein family 5" evidence="6">
    <location>
        <begin position="89"/>
        <end position="429"/>
    </location>
</feature>